<evidence type="ECO:0000313" key="2">
    <source>
        <dbReference type="EMBL" id="CAK7270757.1"/>
    </source>
</evidence>
<evidence type="ECO:0000313" key="3">
    <source>
        <dbReference type="Proteomes" id="UP001642501"/>
    </source>
</evidence>
<feature type="compositionally biased region" description="Basic and acidic residues" evidence="1">
    <location>
        <begin position="523"/>
        <end position="532"/>
    </location>
</feature>
<organism evidence="2 3">
    <name type="scientific">Sporothrix epigloea</name>
    <dbReference type="NCBI Taxonomy" id="1892477"/>
    <lineage>
        <taxon>Eukaryota</taxon>
        <taxon>Fungi</taxon>
        <taxon>Dikarya</taxon>
        <taxon>Ascomycota</taxon>
        <taxon>Pezizomycotina</taxon>
        <taxon>Sordariomycetes</taxon>
        <taxon>Sordariomycetidae</taxon>
        <taxon>Ophiostomatales</taxon>
        <taxon>Ophiostomataceae</taxon>
        <taxon>Sporothrix</taxon>
    </lineage>
</organism>
<dbReference type="EMBL" id="CAWUOM010000077">
    <property type="protein sequence ID" value="CAK7270757.1"/>
    <property type="molecule type" value="Genomic_DNA"/>
</dbReference>
<gene>
    <name evidence="2" type="ORF">SEPCBS57363_004266</name>
</gene>
<feature type="compositionally biased region" description="Acidic residues" evidence="1">
    <location>
        <begin position="377"/>
        <end position="392"/>
    </location>
</feature>
<feature type="compositionally biased region" description="Low complexity" evidence="1">
    <location>
        <begin position="200"/>
        <end position="213"/>
    </location>
</feature>
<evidence type="ECO:0000256" key="1">
    <source>
        <dbReference type="SAM" id="MobiDB-lite"/>
    </source>
</evidence>
<feature type="region of interest" description="Disordered" evidence="1">
    <location>
        <begin position="353"/>
        <end position="564"/>
    </location>
</feature>
<name>A0ABP0DRB5_9PEZI</name>
<accession>A0ABP0DRB5</accession>
<dbReference type="PANTHER" id="PTHR34117:SF1">
    <property type="entry name" value="STYLE CELL-CYCLE INHIBITOR 1"/>
    <property type="match status" value="1"/>
</dbReference>
<proteinExistence type="predicted"/>
<feature type="compositionally biased region" description="Basic and acidic residues" evidence="1">
    <location>
        <begin position="543"/>
        <end position="564"/>
    </location>
</feature>
<comment type="caution">
    <text evidence="2">The sequence shown here is derived from an EMBL/GenBank/DDBJ whole genome shotgun (WGS) entry which is preliminary data.</text>
</comment>
<dbReference type="InterPro" id="IPR044688">
    <property type="entry name" value="SCI-1-like"/>
</dbReference>
<sequence>MLKSESVDIVPADMALSSIPLISSGNAINEDAMPNPANGHDGLPTQFGLPLSQQVYNSFSQQQGHANGAPSWYRYSPEYGTITAPLQWSQWRAGLSVTSGSIAHASGSDLQQHLHQHSSQRNQQTYENGTIQPPFVAQQHIGAMLDGSCGDDTTQHDSHMCSCGDGCECVGCLVHPYNDATRNTVQSMWSLMDDASSTASSARTATATTSSRTPLMSQQQQGPGSTEQGFTPSDTSGASDDEVILPAGDFLFVSYPIMGCDGEEMTCPLDANADYGTFGPLFAYYLRENGGHILLTEAEQKAQIGGGKDNNYAREVQRRWRRFVKRWNRHELSDRWYEPLLYLRVVRAQQNASAVERPVTESVSETGRDDDSKGQENSDENGESDDDNDDDGYGPVLPPNQTLPNKASLAASSSSRSRHLGAPGPSIPSRADLDERRALDDDMQDAERATLRLTRRADRAEQRERLDELAPRAAAGTRERHLEKKRELNEKLRGFRDRSPGGGGLEMDDDELMGGDRGSGRKSAKDLQKDAEAAQARRTYWQQRREEEQRARNEELNERRAQYREREAETMDMLRELARQRFG</sequence>
<protein>
    <submittedName>
        <fullName evidence="2">Uncharacterized protein</fullName>
    </submittedName>
</protein>
<feature type="region of interest" description="Disordered" evidence="1">
    <location>
        <begin position="200"/>
        <end position="239"/>
    </location>
</feature>
<feature type="compositionally biased region" description="Basic and acidic residues" evidence="1">
    <location>
        <begin position="431"/>
        <end position="470"/>
    </location>
</feature>
<dbReference type="PANTHER" id="PTHR34117">
    <property type="entry name" value="STYLE CELL-CYCLE INHIBITOR 1"/>
    <property type="match status" value="1"/>
</dbReference>
<dbReference type="Proteomes" id="UP001642501">
    <property type="component" value="Unassembled WGS sequence"/>
</dbReference>
<keyword evidence="3" id="KW-1185">Reference proteome</keyword>
<reference evidence="2 3" key="1">
    <citation type="submission" date="2024-01" db="EMBL/GenBank/DDBJ databases">
        <authorList>
            <person name="Allen C."/>
            <person name="Tagirdzhanova G."/>
        </authorList>
    </citation>
    <scope>NUCLEOTIDE SEQUENCE [LARGE SCALE GENOMIC DNA]</scope>
    <source>
        <strain evidence="2 3">CBS 573.63</strain>
    </source>
</reference>
<feature type="compositionally biased region" description="Polar residues" evidence="1">
    <location>
        <begin position="214"/>
        <end position="238"/>
    </location>
</feature>
<feature type="compositionally biased region" description="Basic and acidic residues" evidence="1">
    <location>
        <begin position="477"/>
        <end position="499"/>
    </location>
</feature>
<feature type="compositionally biased region" description="Basic and acidic residues" evidence="1">
    <location>
        <begin position="366"/>
        <end position="376"/>
    </location>
</feature>